<evidence type="ECO:0000313" key="11">
    <source>
        <dbReference type="EMBL" id="GAA2932942.1"/>
    </source>
</evidence>
<dbReference type="InterPro" id="IPR041372">
    <property type="entry name" value="Cas3_C"/>
</dbReference>
<comment type="similarity">
    <text evidence="2">In the central section; belongs to the CRISPR-associated helicase Cas3 family.</text>
</comment>
<dbReference type="InterPro" id="IPR038257">
    <property type="entry name" value="CRISPR-assoc_Cas3_HD_sf"/>
</dbReference>
<dbReference type="NCBIfam" id="TIGR01587">
    <property type="entry name" value="cas3_core"/>
    <property type="match status" value="1"/>
</dbReference>
<comment type="similarity">
    <text evidence="1">In the N-terminal section; belongs to the CRISPR-associated nuclease Cas3-HD family.</text>
</comment>
<evidence type="ECO:0000259" key="10">
    <source>
        <dbReference type="PROSITE" id="PS51643"/>
    </source>
</evidence>
<keyword evidence="8" id="KW-0067">ATP-binding</keyword>
<dbReference type="InterPro" id="IPR001650">
    <property type="entry name" value="Helicase_C-like"/>
</dbReference>
<keyword evidence="3" id="KW-0540">Nuclease</keyword>
<dbReference type="InterPro" id="IPR054712">
    <property type="entry name" value="Cas3-like_dom"/>
</dbReference>
<reference evidence="11 12" key="1">
    <citation type="journal article" date="2019" name="Int. J. Syst. Evol. Microbiol.">
        <title>The Global Catalogue of Microorganisms (GCM) 10K type strain sequencing project: providing services to taxonomists for standard genome sequencing and annotation.</title>
        <authorList>
            <consortium name="The Broad Institute Genomics Platform"/>
            <consortium name="The Broad Institute Genome Sequencing Center for Infectious Disease"/>
            <person name="Wu L."/>
            <person name="Ma J."/>
        </authorList>
    </citation>
    <scope>NUCLEOTIDE SEQUENCE [LARGE SCALE GENOMIC DNA]</scope>
    <source>
        <strain evidence="11 12">JCM 9088</strain>
    </source>
</reference>
<dbReference type="EMBL" id="BAAAUD010000017">
    <property type="protein sequence ID" value="GAA2932942.1"/>
    <property type="molecule type" value="Genomic_DNA"/>
</dbReference>
<dbReference type="InterPro" id="IPR006483">
    <property type="entry name" value="CRISPR-assoc_Cas3_HD"/>
</dbReference>
<feature type="domain" description="HD Cas3-type" evidence="10">
    <location>
        <begin position="23"/>
        <end position="220"/>
    </location>
</feature>
<evidence type="ECO:0000256" key="9">
    <source>
        <dbReference type="ARBA" id="ARBA00023118"/>
    </source>
</evidence>
<proteinExistence type="inferred from homology"/>
<dbReference type="Pfam" id="PF18019">
    <property type="entry name" value="Cas3_HD"/>
    <property type="match status" value="1"/>
</dbReference>
<evidence type="ECO:0000256" key="3">
    <source>
        <dbReference type="ARBA" id="ARBA00022722"/>
    </source>
</evidence>
<evidence type="ECO:0000256" key="4">
    <source>
        <dbReference type="ARBA" id="ARBA00022723"/>
    </source>
</evidence>
<evidence type="ECO:0000256" key="2">
    <source>
        <dbReference type="ARBA" id="ARBA00009046"/>
    </source>
</evidence>
<dbReference type="Pfam" id="PF22590">
    <property type="entry name" value="Cas3-like_C_2"/>
    <property type="match status" value="1"/>
</dbReference>
<dbReference type="NCBIfam" id="TIGR01596">
    <property type="entry name" value="cas3_HD"/>
    <property type="match status" value="1"/>
</dbReference>
<accession>A0ABN3X2I0</accession>
<evidence type="ECO:0000313" key="12">
    <source>
        <dbReference type="Proteomes" id="UP001500403"/>
    </source>
</evidence>
<dbReference type="PROSITE" id="PS51643">
    <property type="entry name" value="HD_CAS3"/>
    <property type="match status" value="1"/>
</dbReference>
<evidence type="ECO:0000256" key="8">
    <source>
        <dbReference type="ARBA" id="ARBA00022840"/>
    </source>
</evidence>
<dbReference type="SMART" id="SM00490">
    <property type="entry name" value="HELICc"/>
    <property type="match status" value="1"/>
</dbReference>
<name>A0ABN3X2I0_9ACTN</name>
<dbReference type="Proteomes" id="UP001500403">
    <property type="component" value="Unassembled WGS sequence"/>
</dbReference>
<dbReference type="CDD" id="cd09641">
    <property type="entry name" value="Cas3''_I"/>
    <property type="match status" value="1"/>
</dbReference>
<keyword evidence="9" id="KW-0051">Antiviral defense</keyword>
<comment type="caution">
    <text evidence="11">The sequence shown here is derived from an EMBL/GenBank/DDBJ whole genome shotgun (WGS) entry which is preliminary data.</text>
</comment>
<evidence type="ECO:0000256" key="7">
    <source>
        <dbReference type="ARBA" id="ARBA00022806"/>
    </source>
</evidence>
<evidence type="ECO:0000256" key="1">
    <source>
        <dbReference type="ARBA" id="ARBA00006847"/>
    </source>
</evidence>
<protein>
    <submittedName>
        <fullName evidence="11">CRISPR-associated helicase/endonuclease Cas3</fullName>
    </submittedName>
</protein>
<keyword evidence="5" id="KW-0547">Nucleotide-binding</keyword>
<keyword evidence="7" id="KW-0347">Helicase</keyword>
<dbReference type="Gene3D" id="1.10.3210.30">
    <property type="match status" value="1"/>
</dbReference>
<evidence type="ECO:0000256" key="5">
    <source>
        <dbReference type="ARBA" id="ARBA00022741"/>
    </source>
</evidence>
<dbReference type="Gene3D" id="3.40.50.300">
    <property type="entry name" value="P-loop containing nucleotide triphosphate hydrolases"/>
    <property type="match status" value="2"/>
</dbReference>
<dbReference type="InterPro" id="IPR027417">
    <property type="entry name" value="P-loop_NTPase"/>
</dbReference>
<organism evidence="11 12">
    <name type="scientific">Streptomyces enissocaesilis</name>
    <dbReference type="NCBI Taxonomy" id="332589"/>
    <lineage>
        <taxon>Bacteria</taxon>
        <taxon>Bacillati</taxon>
        <taxon>Actinomycetota</taxon>
        <taxon>Actinomycetes</taxon>
        <taxon>Kitasatosporales</taxon>
        <taxon>Streptomycetaceae</taxon>
        <taxon>Streptomyces</taxon>
        <taxon>Streptomyces rochei group</taxon>
    </lineage>
</organism>
<dbReference type="Pfam" id="PF18395">
    <property type="entry name" value="Cas3_C"/>
    <property type="match status" value="1"/>
</dbReference>
<sequence length="959" mass="105209">MGAVEDARYGGVDLCPWGKFDRATLMAYSLLFHLIDVGAVAAVLWDRFLTPSQRNVISAGFEVPQEQARSLVSFLAAMHDIGKLIPNFQFCEPSARIRLGDDLLADTGPVVNVPHARASMHAGLRLLGELGFAVGGNDSPAVRAAQCLGGHHGRFLQLDVDGAASGRRAQAALGGSVWQDLRRRYTRLLWHLFGVDEAPGRMSAEAAVLITGLTMVADRVASQRRYWVPNAHTPSFAAAEHYSHARQQAEEEVERLGLARFVLDQVPFTIAHPGLKVPNALQSSVMEELPRLVAERGSGIVVVTDAMGAGKSVTALEMARIFNEHCGTQGVTWLLPATAAADQAYEVLDRYVRAHQPEYAPVTLVHHHSDLNEAYTNRRLSPADTSVLDGPADDPFANEQDDLLAGDETEYGPGTAGPDRWLRGRDHALLAQYTVTTTDQAQMAVLPVRHSALRMLALSGKTVVIDEAHALDPFSQLQLLRLLNWLGALNSPVVLLSATMPASTSTELVRAYLSGAGRTGLHSVSFTPGYPGWLFADAATATAHHMSEPAQSEQRAAQRRTARIRIRPVTYRRLGQAGRSVEAGERLAVIADVLQPVIRYGGCAVVTCATVADAQDAYEYLRRIWTGPPHDLVLVHSRVRERRRQNTLGNLRHELGPVGPRPARRIFVTTSLLDVSLDIDVDLMVSDLASLARLLQRLGRLGRFARRWTGQDRRPAWWDRDTSPTLTVLHPVNSRGATALPPGWGTVEPSVTLHETARLLPDLEKELLVVPDDVQPLVEQVHGVTSGFAAETMRLQQLAAAHQTRTSRQQQLSAIHLIPPPKRVSSLADLHRQHLTTTQAATRPGVQPRRLLPCYRGPDGTLTLDAAGLLPLPDQKHLSPRHLRSILEHTLPVPAAWVARASVPHQPPASWKQHPLLADTLLLPTEPVTRKSEHEKGQCFGHHWLRMDEELGLLHHKQQ</sequence>
<keyword evidence="4" id="KW-0479">Metal-binding</keyword>
<keyword evidence="12" id="KW-1185">Reference proteome</keyword>
<keyword evidence="6" id="KW-0378">Hydrolase</keyword>
<dbReference type="InterPro" id="IPR006474">
    <property type="entry name" value="Helicase_Cas3_CRISPR-ass_core"/>
</dbReference>
<dbReference type="SUPFAM" id="SSF52540">
    <property type="entry name" value="P-loop containing nucleoside triphosphate hydrolases"/>
    <property type="match status" value="1"/>
</dbReference>
<gene>
    <name evidence="11" type="ORF">GCM10010446_17150</name>
</gene>
<evidence type="ECO:0000256" key="6">
    <source>
        <dbReference type="ARBA" id="ARBA00022801"/>
    </source>
</evidence>